<dbReference type="OrthoDB" id="338984at2157"/>
<dbReference type="Proteomes" id="UP000187321">
    <property type="component" value="Chromosome"/>
</dbReference>
<dbReference type="SUPFAM" id="SSF53335">
    <property type="entry name" value="S-adenosyl-L-methionine-dependent methyltransferases"/>
    <property type="match status" value="1"/>
</dbReference>
<organism evidence="2 3">
    <name type="scientific">Natronorubrum daqingense</name>
    <dbReference type="NCBI Taxonomy" id="588898"/>
    <lineage>
        <taxon>Archaea</taxon>
        <taxon>Methanobacteriati</taxon>
        <taxon>Methanobacteriota</taxon>
        <taxon>Stenosarchaea group</taxon>
        <taxon>Halobacteria</taxon>
        <taxon>Halobacteriales</taxon>
        <taxon>Natrialbaceae</taxon>
        <taxon>Natronorubrum</taxon>
    </lineage>
</organism>
<evidence type="ECO:0000313" key="2">
    <source>
        <dbReference type="EMBL" id="SIR08480.1"/>
    </source>
</evidence>
<dbReference type="Gene3D" id="3.40.50.150">
    <property type="entry name" value="Vaccinia Virus protein VP39"/>
    <property type="match status" value="1"/>
</dbReference>
<evidence type="ECO:0000313" key="1">
    <source>
        <dbReference type="EMBL" id="APX95805.1"/>
    </source>
</evidence>
<dbReference type="InterPro" id="IPR029063">
    <property type="entry name" value="SAM-dependent_MTases_sf"/>
</dbReference>
<reference evidence="1 4" key="1">
    <citation type="submission" date="2017-01" db="EMBL/GenBank/DDBJ databases">
        <title>Complete genome sequence of Haloterrigena daqingensis type strain (JX313T).</title>
        <authorList>
            <person name="Shuang W."/>
        </authorList>
    </citation>
    <scope>NUCLEOTIDE SEQUENCE [LARGE SCALE GENOMIC DNA]</scope>
    <source>
        <strain evidence="1 4">JX313</strain>
    </source>
</reference>
<dbReference type="KEGG" id="hda:BB347_03770"/>
<gene>
    <name evidence="1" type="ORF">BB347_03770</name>
    <name evidence="2" type="ORF">SAMN05421809_0285</name>
</gene>
<evidence type="ECO:0000313" key="3">
    <source>
        <dbReference type="Proteomes" id="UP000185687"/>
    </source>
</evidence>
<dbReference type="GeneID" id="30955031"/>
<dbReference type="EMBL" id="CP019327">
    <property type="protein sequence ID" value="APX95805.1"/>
    <property type="molecule type" value="Genomic_DNA"/>
</dbReference>
<evidence type="ECO:0008006" key="5">
    <source>
        <dbReference type="Google" id="ProtNLM"/>
    </source>
</evidence>
<reference evidence="2 3" key="2">
    <citation type="submission" date="2017-01" db="EMBL/GenBank/DDBJ databases">
        <authorList>
            <person name="Mah S.A."/>
            <person name="Swanson W.J."/>
            <person name="Moy G.W."/>
            <person name="Vacquier V.D."/>
        </authorList>
    </citation>
    <scope>NUCLEOTIDE SEQUENCE [LARGE SCALE GENOMIC DNA]</scope>
    <source>
        <strain evidence="2 3">CGMCC 1.8909</strain>
    </source>
</reference>
<proteinExistence type="predicted"/>
<evidence type="ECO:0000313" key="4">
    <source>
        <dbReference type="Proteomes" id="UP000187321"/>
    </source>
</evidence>
<dbReference type="Proteomes" id="UP000185687">
    <property type="component" value="Unassembled WGS sequence"/>
</dbReference>
<dbReference type="STRING" id="588898.BB347_03770"/>
<name>A0A1N6Y1N8_9EURY</name>
<sequence>MTTSFLTYLEAKRTVDDSALDRRVLDQFTSALSSRGEPVRVVELGVGVGAMLSRLIEWDVLPPRVSYRGVDIDPSCIVRARERVPERLESAGYTVGAPRSVCDETVADGVPKATTFVAQSSPSSDGGTATDIEITLEVADAFTLEDDADAVIAAAFLDIVDLESALAAIESLLAPDGLCYAPITYNGSTAFTPRDPLDETIETQYHHHMDEVRPAGGSRAGSAVLESVADRPWSLLAAGGGDWVVSPTAGGYPHREQAVVSHVLETMADALAAVSSNDLSAASRIPEERRRRWFERRRTQLEAGTLGYVAHNLDVVARVP</sequence>
<dbReference type="RefSeq" id="WP_076578257.1">
    <property type="nucleotide sequence ID" value="NZ_CP019327.1"/>
</dbReference>
<keyword evidence="3" id="KW-1185">Reference proteome</keyword>
<protein>
    <recommendedName>
        <fullName evidence="5">Methyltransferase domain-containing protein</fullName>
    </recommendedName>
</protein>
<dbReference type="AlphaFoldDB" id="A0A1N6Y1N8"/>
<accession>A0A1N6Y1N8</accession>
<dbReference type="EMBL" id="FTNP01000001">
    <property type="protein sequence ID" value="SIR08480.1"/>
    <property type="molecule type" value="Genomic_DNA"/>
</dbReference>